<keyword evidence="6" id="KW-1185">Reference proteome</keyword>
<evidence type="ECO:0000313" key="6">
    <source>
        <dbReference type="Proteomes" id="UP000094869"/>
    </source>
</evidence>
<keyword evidence="1" id="KW-0812">Transmembrane</keyword>
<organism evidence="2 7">
    <name type="scientific">Eisenbergiella tayi</name>
    <dbReference type="NCBI Taxonomy" id="1432052"/>
    <lineage>
        <taxon>Bacteria</taxon>
        <taxon>Bacillati</taxon>
        <taxon>Bacillota</taxon>
        <taxon>Clostridia</taxon>
        <taxon>Lachnospirales</taxon>
        <taxon>Lachnospiraceae</taxon>
        <taxon>Eisenbergiella</taxon>
    </lineage>
</organism>
<dbReference type="GeneID" id="93304184"/>
<gene>
    <name evidence="2" type="ORF">BEH84_06204</name>
    <name evidence="4" type="ORF">BEI59_02580</name>
    <name evidence="3" type="ORF">BEI63_32220</name>
</gene>
<comment type="caution">
    <text evidence="2">The sequence shown here is derived from an EMBL/GenBank/DDBJ whole genome shotgun (WGS) entry which is preliminary data.</text>
</comment>
<accession>A0A1E3A1Y1</accession>
<name>A0A1E3A1Y1_9FIRM</name>
<reference evidence="4 5" key="3">
    <citation type="submission" date="2016-08" db="EMBL/GenBank/DDBJ databases">
        <authorList>
            <person name="Seilhamer J.J."/>
        </authorList>
    </citation>
    <scope>NUCLEOTIDE SEQUENCE [LARGE SCALE GENOMIC DNA]</scope>
    <source>
        <strain evidence="4 5">NML150140-1</strain>
    </source>
</reference>
<dbReference type="EMBL" id="MCGI01000009">
    <property type="protein sequence ID" value="ODM02649.1"/>
    <property type="molecule type" value="Genomic_DNA"/>
</dbReference>
<sequence>MRLWKKISIYIIYPILMLAVGFLASVKLHDFFYPSQNAKQEQQYVQDGGNGDTAENQESMEALGTGGAVITCDTRFVVKSLDLTDSSREEEESPIPEQYIGMDRDEFLSAMNSYSESPSLNDLNKGFLSLDVQKFSAQEVVIQKNYESKKKCTEFYLAVENNYVVVYEADKKTKYMSTGIPLQSLSAELAKEILQFKYVGSEAELYNFLESYSS</sequence>
<evidence type="ECO:0000313" key="4">
    <source>
        <dbReference type="EMBL" id="ODR56048.1"/>
    </source>
</evidence>
<evidence type="ECO:0000313" key="7">
    <source>
        <dbReference type="Proteomes" id="UP000095003"/>
    </source>
</evidence>
<dbReference type="AlphaFoldDB" id="A0A1E3A1Y1"/>
<feature type="transmembrane region" description="Helical" evidence="1">
    <location>
        <begin position="7"/>
        <end position="26"/>
    </location>
</feature>
<dbReference type="Proteomes" id="UP000095003">
    <property type="component" value="Unassembled WGS sequence"/>
</dbReference>
<evidence type="ECO:0008006" key="8">
    <source>
        <dbReference type="Google" id="ProtNLM"/>
    </source>
</evidence>
<dbReference type="RefSeq" id="WP_050018747.1">
    <property type="nucleotide sequence ID" value="NZ_BAABXS010000001.1"/>
</dbReference>
<dbReference type="Proteomes" id="UP000094271">
    <property type="component" value="Unassembled WGS sequence"/>
</dbReference>
<reference evidence="3 6" key="2">
    <citation type="submission" date="2016-08" db="EMBL/GenBank/DDBJ databases">
        <title>Characterization of Isolates of Eisenbergiella tayi Derived from Blood Cultures, Using Whole Genome Sequencing.</title>
        <authorList>
            <person name="Bernier A.-M."/>
            <person name="Burdz T."/>
            <person name="Wiebe D."/>
            <person name="Bernard K."/>
        </authorList>
    </citation>
    <scope>NUCLEOTIDE SEQUENCE [LARGE SCALE GENOMIC DNA]</scope>
    <source>
        <strain evidence="3 6">NML120146</strain>
    </source>
</reference>
<evidence type="ECO:0000313" key="5">
    <source>
        <dbReference type="Proteomes" id="UP000094271"/>
    </source>
</evidence>
<protein>
    <recommendedName>
        <fullName evidence="8">Bypass of forespore C C-terminal domain-containing protein</fullName>
    </recommendedName>
</protein>
<evidence type="ECO:0000313" key="2">
    <source>
        <dbReference type="EMBL" id="ODM02649.1"/>
    </source>
</evidence>
<dbReference type="EMBL" id="MEHD01000056">
    <property type="protein sequence ID" value="ODR44271.1"/>
    <property type="molecule type" value="Genomic_DNA"/>
</dbReference>
<reference evidence="2 7" key="1">
    <citation type="submission" date="2016-07" db="EMBL/GenBank/DDBJ databases">
        <title>Characterization of isolates of Eisenbergiella tayi derived from blood cultures, using whole genome sequencing.</title>
        <authorList>
            <person name="Burdz T."/>
            <person name="Wiebe D."/>
            <person name="Huynh C."/>
            <person name="Bernard K."/>
        </authorList>
    </citation>
    <scope>NUCLEOTIDE SEQUENCE [LARGE SCALE GENOMIC DNA]</scope>
    <source>
        <strain evidence="2 7">NML 120489</strain>
    </source>
</reference>
<dbReference type="EMBL" id="MEHA01000001">
    <property type="protein sequence ID" value="ODR56048.1"/>
    <property type="molecule type" value="Genomic_DNA"/>
</dbReference>
<keyword evidence="1" id="KW-0472">Membrane</keyword>
<evidence type="ECO:0000256" key="1">
    <source>
        <dbReference type="SAM" id="Phobius"/>
    </source>
</evidence>
<dbReference type="Proteomes" id="UP000094869">
    <property type="component" value="Unassembled WGS sequence"/>
</dbReference>
<evidence type="ECO:0000313" key="3">
    <source>
        <dbReference type="EMBL" id="ODR44271.1"/>
    </source>
</evidence>
<dbReference type="PATRIC" id="fig|1432052.3.peg.6853"/>
<dbReference type="OrthoDB" id="1912898at2"/>
<proteinExistence type="predicted"/>
<keyword evidence="1" id="KW-1133">Transmembrane helix</keyword>